<dbReference type="InterPro" id="IPR032109">
    <property type="entry name" value="Big_3_5"/>
</dbReference>
<dbReference type="Proteomes" id="UP000060487">
    <property type="component" value="Unassembled WGS sequence"/>
</dbReference>
<dbReference type="Gene3D" id="2.60.40.10">
    <property type="entry name" value="Immunoglobulins"/>
    <property type="match status" value="1"/>
</dbReference>
<protein>
    <recommendedName>
        <fullName evidence="1">Bacterial Ig-like domain-containing protein</fullName>
    </recommendedName>
</protein>
<keyword evidence="3" id="KW-1185">Reference proteome</keyword>
<dbReference type="Pfam" id="PF16640">
    <property type="entry name" value="Big_3_5"/>
    <property type="match status" value="1"/>
</dbReference>
<sequence>MGDQFGTGTQQNLLSGGDGAKQYGWFAENTSGTTVFDINNTSGSGTPNCLQMTFPSQVYTEANHPFAYRKLTGDFDVNTRVQSCLSWAYGGLMVKDETIHPGHKDSIDIREDANSNLSWFNQTNDAVTNSGSGSSGQYLRINRTGNVFTLYHSSNGSSWTQDAQWTRNDFSSTVYVGLFGYGSSGHAGVYVQFTYFNGTYTDAGATTTALVSDMNPAMAGVNVTFTATVTGSSPTGTVTFKDGATTLGTDSLDGSYEATYSTSSLSAGTHSITAVYGGDSNNSGSTSSALSEVIQSTAGTITLPHLITSGAVTQSGNFCNNALPMIKLNADFAAVANAALDLSVLTIDGSVVSTNVSYGVLYGLSMFSNGGVVVGTWGAGKAVFPAFTVNSQTAAKGTLELPCFQTDIEYLTGRTADTRPLKLPRFQIDTLVYNLPIIHGSAGFPVVKVSAGVLTGGGCKCDVTLSAMKMPSLPYVNAYAGGVCAAAAAMKAFIVSTSGYGEYKGNASVAVPVFVIDSLMSISESARTQVIVLNINTGALTEYTSYEFNGFCQWGAEYFAEGDSGIYILGADTDDGVPISCSIKTSKTELKGPKDKNDESAVKRVPAANAVVRTPSPFVFKAITDNGAENVYLPEFKEAARSERTAPRRIKLGKGMRGRYWQFAIENTAGAPIEIESFEPEVAALSRKV</sequence>
<dbReference type="RefSeq" id="WP_085051255.1">
    <property type="nucleotide sequence ID" value="NZ_LNQR01000028.1"/>
</dbReference>
<name>A0ABR5SHX1_9BACT</name>
<dbReference type="Gene3D" id="2.60.120.200">
    <property type="match status" value="1"/>
</dbReference>
<comment type="caution">
    <text evidence="2">The sequence shown here is derived from an EMBL/GenBank/DDBJ whole genome shotgun (WGS) entry which is preliminary data.</text>
</comment>
<dbReference type="InterPro" id="IPR013783">
    <property type="entry name" value="Ig-like_fold"/>
</dbReference>
<evidence type="ECO:0000259" key="1">
    <source>
        <dbReference type="Pfam" id="PF16640"/>
    </source>
</evidence>
<gene>
    <name evidence="2" type="ORF">ASN18_0728</name>
</gene>
<evidence type="ECO:0000313" key="2">
    <source>
        <dbReference type="EMBL" id="KWT91826.1"/>
    </source>
</evidence>
<accession>A0ABR5SHX1</accession>
<evidence type="ECO:0000313" key="3">
    <source>
        <dbReference type="Proteomes" id="UP000060487"/>
    </source>
</evidence>
<feature type="domain" description="Bacterial Ig-like" evidence="1">
    <location>
        <begin position="212"/>
        <end position="292"/>
    </location>
</feature>
<dbReference type="EMBL" id="LNQR01000028">
    <property type="protein sequence ID" value="KWT91826.1"/>
    <property type="molecule type" value="Genomic_DNA"/>
</dbReference>
<proteinExistence type="predicted"/>
<reference evidence="2 3" key="1">
    <citation type="submission" date="2015-11" db="EMBL/GenBank/DDBJ databases">
        <authorList>
            <person name="Lin W."/>
        </authorList>
    </citation>
    <scope>NUCLEOTIDE SEQUENCE [LARGE SCALE GENOMIC DNA]</scope>
    <source>
        <strain evidence="2 3">HCH-1</strain>
    </source>
</reference>
<organism evidence="2 3">
    <name type="scientific">Candidatus Magnetominusculus xianensis</name>
    <dbReference type="NCBI Taxonomy" id="1748249"/>
    <lineage>
        <taxon>Bacteria</taxon>
        <taxon>Pseudomonadati</taxon>
        <taxon>Nitrospirota</taxon>
        <taxon>Nitrospiria</taxon>
        <taxon>Nitrospirales</taxon>
        <taxon>Nitrospiraceae</taxon>
        <taxon>Candidatus Magnetominusculus</taxon>
    </lineage>
</organism>